<gene>
    <name evidence="4" type="ORF">ALQ33_05006</name>
</gene>
<dbReference type="Pfam" id="PF01757">
    <property type="entry name" value="Acyl_transf_3"/>
    <property type="match status" value="1"/>
</dbReference>
<dbReference type="GO" id="GO:0016020">
    <property type="term" value="C:membrane"/>
    <property type="evidence" value="ECO:0007669"/>
    <property type="project" value="TreeGrafter"/>
</dbReference>
<organism evidence="4 5">
    <name type="scientific">Pseudomonas syringae pv. philadelphi</name>
    <dbReference type="NCBI Taxonomy" id="251706"/>
    <lineage>
        <taxon>Bacteria</taxon>
        <taxon>Pseudomonadati</taxon>
        <taxon>Pseudomonadota</taxon>
        <taxon>Gammaproteobacteria</taxon>
        <taxon>Pseudomonadales</taxon>
        <taxon>Pseudomonadaceae</taxon>
        <taxon>Pseudomonas</taxon>
    </lineage>
</organism>
<dbReference type="InterPro" id="IPR002656">
    <property type="entry name" value="Acyl_transf_3_dom"/>
</dbReference>
<dbReference type="InterPro" id="IPR043968">
    <property type="entry name" value="SGNH"/>
</dbReference>
<feature type="domain" description="Acyltransferase 3" evidence="2">
    <location>
        <begin position="60"/>
        <end position="385"/>
    </location>
</feature>
<evidence type="ECO:0000256" key="1">
    <source>
        <dbReference type="SAM" id="Phobius"/>
    </source>
</evidence>
<keyword evidence="4" id="KW-0012">Acyltransferase</keyword>
<protein>
    <submittedName>
        <fullName evidence="4">Acyltransferase 3 protein</fullName>
    </submittedName>
</protein>
<feature type="transmembrane region" description="Helical" evidence="1">
    <location>
        <begin position="277"/>
        <end position="296"/>
    </location>
</feature>
<feature type="transmembrane region" description="Helical" evidence="1">
    <location>
        <begin position="90"/>
        <end position="107"/>
    </location>
</feature>
<reference evidence="4 5" key="1">
    <citation type="submission" date="2018-08" db="EMBL/GenBank/DDBJ databases">
        <title>Recombination of ecologically and evolutionarily significant loci maintains genetic cohesion in the Pseudomonas syringae species complex.</title>
        <authorList>
            <person name="Dillon M."/>
            <person name="Thakur S."/>
            <person name="Almeida R.N.D."/>
            <person name="Weir B.S."/>
            <person name="Guttman D.S."/>
        </authorList>
    </citation>
    <scope>NUCLEOTIDE SEQUENCE [LARGE SCALE GENOMIC DNA]</scope>
    <source>
        <strain evidence="4 5">ICMP 8902</strain>
    </source>
</reference>
<name>A0A3M3YEV3_9PSED</name>
<dbReference type="GO" id="GO:0009103">
    <property type="term" value="P:lipopolysaccharide biosynthetic process"/>
    <property type="evidence" value="ECO:0007669"/>
    <property type="project" value="TreeGrafter"/>
</dbReference>
<feature type="transmembrane region" description="Helical" evidence="1">
    <location>
        <begin position="247"/>
        <end position="265"/>
    </location>
</feature>
<feature type="domain" description="SGNH" evidence="3">
    <location>
        <begin position="451"/>
        <end position="714"/>
    </location>
</feature>
<feature type="transmembrane region" description="Helical" evidence="1">
    <location>
        <begin position="217"/>
        <end position="235"/>
    </location>
</feature>
<keyword evidence="1" id="KW-0812">Transmembrane</keyword>
<dbReference type="PANTHER" id="PTHR23028">
    <property type="entry name" value="ACETYLTRANSFERASE"/>
    <property type="match status" value="1"/>
</dbReference>
<accession>A0A3M3YEV3</accession>
<dbReference type="AlphaFoldDB" id="A0A3M3YEV3"/>
<sequence>MEPIFSRYCLFSQFCPSVRRVRRPALAVAIPCCSLPPVATNTSRRYFMGISHNPALGYRPEIDGLRALAVLPVILFHSGLPLFSGGFVGVDIFFVISGYLITSIIIAEMANDRFSLINFYERRARRILPALFVVMLVCLPVAWATLDPPDLKYFAKSLVAVPTFSSNLLFWLESGYFDATAELKPLLHTWTLAVEEQYYLFFPLVLMLGWRMGRTRLVALLMIVAAASLTLAQLGARQDASDTFYLLHARAWELLAGSFIAFYFASNPRNADTASPVAQAAAVLGVLLIVYGVIFFDSSTPFPGFNALVPVLGATLIIVFANGKTWVGQLLSGRAPVFIGMLSYSAYLWHQPLFAFARQTSLSEPHPAVMLALTVLALLLAWLSWRFVEQPFRKAGKLDRQQVFTSAGLASALFIALGLTGYLNNGFTQRFNVDPAAMQQAFADPQTRDTCDQDYNGKGWTIDFCLFGLANPEQAPDWALFGDSHSEALLSTFDSAARAQGKTLVHIGLGGCPPLLGVDVASGNYDPGVCQALANRELDYVRQHRIRNVLLVARWTLYTDGDYGDRKMSKYFLISDEHQERTQAASRAVFKLALEKTIQAYRDIGSEVFIVAQVPQQLINPQNLYYHLARDTSDSDVQKLQRVGELSVSVGQHDILQLFTRELFEQASQRNQIRLISLDDAFCRDGQCLIGNLTSYYKDFNHLNAHGAALLGGPISQLLAQ</sequence>
<dbReference type="InterPro" id="IPR050879">
    <property type="entry name" value="Acyltransferase_3"/>
</dbReference>
<dbReference type="EMBL" id="RBQB01000327">
    <property type="protein sequence ID" value="RMO80982.1"/>
    <property type="molecule type" value="Genomic_DNA"/>
</dbReference>
<keyword evidence="4" id="KW-0808">Transferase</keyword>
<evidence type="ECO:0000259" key="3">
    <source>
        <dbReference type="Pfam" id="PF19040"/>
    </source>
</evidence>
<dbReference type="Proteomes" id="UP000279372">
    <property type="component" value="Unassembled WGS sequence"/>
</dbReference>
<feature type="transmembrane region" description="Helical" evidence="1">
    <location>
        <begin position="192"/>
        <end position="210"/>
    </location>
</feature>
<proteinExistence type="predicted"/>
<dbReference type="GO" id="GO:0016747">
    <property type="term" value="F:acyltransferase activity, transferring groups other than amino-acyl groups"/>
    <property type="evidence" value="ECO:0007669"/>
    <property type="project" value="InterPro"/>
</dbReference>
<dbReference type="Pfam" id="PF19040">
    <property type="entry name" value="SGNH"/>
    <property type="match status" value="1"/>
</dbReference>
<feature type="transmembrane region" description="Helical" evidence="1">
    <location>
        <begin position="369"/>
        <end position="388"/>
    </location>
</feature>
<evidence type="ECO:0000259" key="2">
    <source>
        <dbReference type="Pfam" id="PF01757"/>
    </source>
</evidence>
<evidence type="ECO:0000313" key="4">
    <source>
        <dbReference type="EMBL" id="RMO80982.1"/>
    </source>
</evidence>
<evidence type="ECO:0000313" key="5">
    <source>
        <dbReference type="Proteomes" id="UP000279372"/>
    </source>
</evidence>
<feature type="transmembrane region" description="Helical" evidence="1">
    <location>
        <begin position="333"/>
        <end position="349"/>
    </location>
</feature>
<dbReference type="PANTHER" id="PTHR23028:SF53">
    <property type="entry name" value="ACYL_TRANSF_3 DOMAIN-CONTAINING PROTEIN"/>
    <property type="match status" value="1"/>
</dbReference>
<feature type="transmembrane region" description="Helical" evidence="1">
    <location>
        <begin position="403"/>
        <end position="423"/>
    </location>
</feature>
<keyword evidence="1" id="KW-0472">Membrane</keyword>
<keyword evidence="1" id="KW-1133">Transmembrane helix</keyword>
<comment type="caution">
    <text evidence="4">The sequence shown here is derived from an EMBL/GenBank/DDBJ whole genome shotgun (WGS) entry which is preliminary data.</text>
</comment>
<feature type="transmembrane region" description="Helical" evidence="1">
    <location>
        <begin position="127"/>
        <end position="146"/>
    </location>
</feature>
<feature type="transmembrane region" description="Helical" evidence="1">
    <location>
        <begin position="302"/>
        <end position="321"/>
    </location>
</feature>